<dbReference type="Gene3D" id="3.40.50.300">
    <property type="entry name" value="P-loop containing nucleotide triphosphate hydrolases"/>
    <property type="match status" value="1"/>
</dbReference>
<accession>A0A4U5N0S8</accession>
<evidence type="ECO:0000259" key="1">
    <source>
        <dbReference type="Pfam" id="PF13087"/>
    </source>
</evidence>
<gene>
    <name evidence="2" type="ORF">L596_017149</name>
</gene>
<protein>
    <recommendedName>
        <fullName evidence="1">DNA2/NAM7 helicase-like C-terminal domain-containing protein</fullName>
    </recommendedName>
</protein>
<dbReference type="Pfam" id="PF13087">
    <property type="entry name" value="AAA_12"/>
    <property type="match status" value="1"/>
</dbReference>
<evidence type="ECO:0000313" key="3">
    <source>
        <dbReference type="Proteomes" id="UP000298663"/>
    </source>
</evidence>
<sequence>MQSDTRFKSRGLVYLSYTGSRPAVSLRSSTSSATSSLWSTVPIRSAVRTSTRNFSKYQLNRVRCKDANVYFMTVDMAVYPRHQARLCPAYAEATMLGSIRSHVPYLRRRKSVDASFLHISPMIMLKYYYPFSRVALDLSFGEPSDLYDFIFDNCYAGVVTTARTLDRKPKYIKLETPSLTVNHSFRNEGHLPINLDLIHDIDEDETVTVLTPYLAQKHFLRRKLCNIERNLPVLVRTIDEYQGGEAQNIIFSLPNVRLPRRPV</sequence>
<proteinExistence type="predicted"/>
<dbReference type="Proteomes" id="UP000298663">
    <property type="component" value="Unassembled WGS sequence"/>
</dbReference>
<dbReference type="InterPro" id="IPR041679">
    <property type="entry name" value="DNA2/NAM7-like_C"/>
</dbReference>
<organism evidence="2 3">
    <name type="scientific">Steinernema carpocapsae</name>
    <name type="common">Entomopathogenic nematode</name>
    <dbReference type="NCBI Taxonomy" id="34508"/>
    <lineage>
        <taxon>Eukaryota</taxon>
        <taxon>Metazoa</taxon>
        <taxon>Ecdysozoa</taxon>
        <taxon>Nematoda</taxon>
        <taxon>Chromadorea</taxon>
        <taxon>Rhabditida</taxon>
        <taxon>Tylenchina</taxon>
        <taxon>Panagrolaimomorpha</taxon>
        <taxon>Strongyloidoidea</taxon>
        <taxon>Steinernematidae</taxon>
        <taxon>Steinernema</taxon>
    </lineage>
</organism>
<evidence type="ECO:0000313" key="2">
    <source>
        <dbReference type="EMBL" id="TKR75929.1"/>
    </source>
</evidence>
<feature type="domain" description="DNA2/NAM7 helicase-like C-terminal" evidence="1">
    <location>
        <begin position="196"/>
        <end position="253"/>
    </location>
</feature>
<dbReference type="AlphaFoldDB" id="A0A4U5N0S8"/>
<dbReference type="InterPro" id="IPR027417">
    <property type="entry name" value="P-loop_NTPase"/>
</dbReference>
<keyword evidence="3" id="KW-1185">Reference proteome</keyword>
<dbReference type="OrthoDB" id="6513042at2759"/>
<comment type="caution">
    <text evidence="2">The sequence shown here is derived from an EMBL/GenBank/DDBJ whole genome shotgun (WGS) entry which is preliminary data.</text>
</comment>
<dbReference type="EMBL" id="AZBU02000005">
    <property type="protein sequence ID" value="TKR75929.1"/>
    <property type="molecule type" value="Genomic_DNA"/>
</dbReference>
<reference evidence="2 3" key="2">
    <citation type="journal article" date="2019" name="G3 (Bethesda)">
        <title>Hybrid Assembly of the Genome of the Entomopathogenic Nematode Steinernema carpocapsae Identifies the X-Chromosome.</title>
        <authorList>
            <person name="Serra L."/>
            <person name="Macchietto M."/>
            <person name="Macias-Munoz A."/>
            <person name="McGill C.J."/>
            <person name="Rodriguez I.M."/>
            <person name="Rodriguez B."/>
            <person name="Murad R."/>
            <person name="Mortazavi A."/>
        </authorList>
    </citation>
    <scope>NUCLEOTIDE SEQUENCE [LARGE SCALE GENOMIC DNA]</scope>
    <source>
        <strain evidence="2 3">ALL</strain>
    </source>
</reference>
<reference evidence="2 3" key="1">
    <citation type="journal article" date="2015" name="Genome Biol.">
        <title>Comparative genomics of Steinernema reveals deeply conserved gene regulatory networks.</title>
        <authorList>
            <person name="Dillman A.R."/>
            <person name="Macchietto M."/>
            <person name="Porter C.F."/>
            <person name="Rogers A."/>
            <person name="Williams B."/>
            <person name="Antoshechkin I."/>
            <person name="Lee M.M."/>
            <person name="Goodwin Z."/>
            <person name="Lu X."/>
            <person name="Lewis E.E."/>
            <person name="Goodrich-Blair H."/>
            <person name="Stock S.P."/>
            <person name="Adams B.J."/>
            <person name="Sternberg P.W."/>
            <person name="Mortazavi A."/>
        </authorList>
    </citation>
    <scope>NUCLEOTIDE SEQUENCE [LARGE SCALE GENOMIC DNA]</scope>
    <source>
        <strain evidence="2 3">ALL</strain>
    </source>
</reference>
<name>A0A4U5N0S8_STECR</name>